<dbReference type="Proteomes" id="UP001162162">
    <property type="component" value="Unassembled WGS sequence"/>
</dbReference>
<dbReference type="AlphaFoldDB" id="A0AAV8X5X2"/>
<dbReference type="EMBL" id="JAPWTK010001049">
    <property type="protein sequence ID" value="KAJ8934316.1"/>
    <property type="molecule type" value="Genomic_DNA"/>
</dbReference>
<comment type="caution">
    <text evidence="1">The sequence shown here is derived from an EMBL/GenBank/DDBJ whole genome shotgun (WGS) entry which is preliminary data.</text>
</comment>
<name>A0AAV8X5X2_9CUCU</name>
<accession>A0AAV8X5X2</accession>
<sequence length="240" mass="27918">MEIIGLGVNINSYSPITLSILQVKNAHRISSYSDFRNVVKFEGIEFPIELNDILKFERLKQRFREYASDDYTINKKEILPVCLTKITEKIVNLLMVPSTININDIAMDTDTPLYHFAWMKDMPCPLSKQISLHNEILDRHTLDCTSKTNSCKIELLGEREHILKFKNYQLQGKSAICYLCRFRKHTAFSVAYYLKCSYDGSLSEFKLYRGRDCQQWFINPLTPKRTQFFVLFGASISKGN</sequence>
<reference evidence="1" key="1">
    <citation type="journal article" date="2023" name="Insect Mol. Biol.">
        <title>Genome sequencing provides insights into the evolution of gene families encoding plant cell wall-degrading enzymes in longhorned beetles.</title>
        <authorList>
            <person name="Shin N.R."/>
            <person name="Okamura Y."/>
            <person name="Kirsch R."/>
            <person name="Pauchet Y."/>
        </authorList>
    </citation>
    <scope>NUCLEOTIDE SEQUENCE</scope>
    <source>
        <strain evidence="1">AMC_N1</strain>
    </source>
</reference>
<keyword evidence="2" id="KW-1185">Reference proteome</keyword>
<organism evidence="1 2">
    <name type="scientific">Aromia moschata</name>
    <dbReference type="NCBI Taxonomy" id="1265417"/>
    <lineage>
        <taxon>Eukaryota</taxon>
        <taxon>Metazoa</taxon>
        <taxon>Ecdysozoa</taxon>
        <taxon>Arthropoda</taxon>
        <taxon>Hexapoda</taxon>
        <taxon>Insecta</taxon>
        <taxon>Pterygota</taxon>
        <taxon>Neoptera</taxon>
        <taxon>Endopterygota</taxon>
        <taxon>Coleoptera</taxon>
        <taxon>Polyphaga</taxon>
        <taxon>Cucujiformia</taxon>
        <taxon>Chrysomeloidea</taxon>
        <taxon>Cerambycidae</taxon>
        <taxon>Cerambycinae</taxon>
        <taxon>Callichromatini</taxon>
        <taxon>Aromia</taxon>
    </lineage>
</organism>
<proteinExistence type="predicted"/>
<evidence type="ECO:0000313" key="2">
    <source>
        <dbReference type="Proteomes" id="UP001162162"/>
    </source>
</evidence>
<gene>
    <name evidence="1" type="ORF">NQ318_002907</name>
</gene>
<evidence type="ECO:0000313" key="1">
    <source>
        <dbReference type="EMBL" id="KAJ8934316.1"/>
    </source>
</evidence>
<protein>
    <submittedName>
        <fullName evidence="1">Uncharacterized protein</fullName>
    </submittedName>
</protein>